<dbReference type="InterPro" id="IPR044878">
    <property type="entry name" value="UbiA_sf"/>
</dbReference>
<dbReference type="UniPathway" id="UPA00079"/>
<evidence type="ECO:0000256" key="5">
    <source>
        <dbReference type="ARBA" id="ARBA00022692"/>
    </source>
</evidence>
<keyword evidence="6 9" id="KW-1133">Transmembrane helix</keyword>
<dbReference type="CDD" id="cd13962">
    <property type="entry name" value="PT_UbiA_UBIAD1"/>
    <property type="match status" value="1"/>
</dbReference>
<proteinExistence type="predicted"/>
<feature type="transmembrane region" description="Helical" evidence="9">
    <location>
        <begin position="247"/>
        <end position="266"/>
    </location>
</feature>
<evidence type="ECO:0000256" key="1">
    <source>
        <dbReference type="ARBA" id="ARBA00004141"/>
    </source>
</evidence>
<protein>
    <recommendedName>
        <fullName evidence="8">1,4-dihydroxy-2-naphthoate octaprenyltransferase</fullName>
        <ecNumber evidence="8">2.5.1.74</ecNumber>
    </recommendedName>
</protein>
<dbReference type="AlphaFoldDB" id="A0A1F5FJ03"/>
<feature type="transmembrane region" description="Helical" evidence="9">
    <location>
        <begin position="151"/>
        <end position="169"/>
    </location>
</feature>
<feature type="transmembrane region" description="Helical" evidence="9">
    <location>
        <begin position="37"/>
        <end position="55"/>
    </location>
</feature>
<accession>A0A1F5FJ03</accession>
<feature type="transmembrane region" description="Helical" evidence="9">
    <location>
        <begin position="95"/>
        <end position="115"/>
    </location>
</feature>
<dbReference type="Gene3D" id="1.10.357.140">
    <property type="entry name" value="UbiA prenyltransferase"/>
    <property type="match status" value="1"/>
</dbReference>
<dbReference type="PIRSF" id="PIRSF005355">
    <property type="entry name" value="UBIAD1"/>
    <property type="match status" value="1"/>
</dbReference>
<evidence type="ECO:0000313" key="11">
    <source>
        <dbReference type="Proteomes" id="UP000177187"/>
    </source>
</evidence>
<reference evidence="10 11" key="1">
    <citation type="journal article" date="2016" name="Nat. Commun.">
        <title>Thousands of microbial genomes shed light on interconnected biogeochemical processes in an aquifer system.</title>
        <authorList>
            <person name="Anantharaman K."/>
            <person name="Brown C.T."/>
            <person name="Hug L.A."/>
            <person name="Sharon I."/>
            <person name="Castelle C.J."/>
            <person name="Probst A.J."/>
            <person name="Thomas B.C."/>
            <person name="Singh A."/>
            <person name="Wilkins M.J."/>
            <person name="Karaoz U."/>
            <person name="Brodie E.L."/>
            <person name="Williams K.H."/>
            <person name="Hubbard S.S."/>
            <person name="Banfield J.F."/>
        </authorList>
    </citation>
    <scope>NUCLEOTIDE SEQUENCE [LARGE SCALE GENOMIC DNA]</scope>
</reference>
<dbReference type="PANTHER" id="PTHR13929">
    <property type="entry name" value="1,4-DIHYDROXY-2-NAPHTHOATE OCTAPRENYLTRANSFERASE"/>
    <property type="match status" value="1"/>
</dbReference>
<feature type="transmembrane region" description="Helical" evidence="9">
    <location>
        <begin position="223"/>
        <end position="241"/>
    </location>
</feature>
<name>A0A1F5FJ03_9BACT</name>
<evidence type="ECO:0000256" key="3">
    <source>
        <dbReference type="ARBA" id="ARBA00022428"/>
    </source>
</evidence>
<dbReference type="InterPro" id="IPR026046">
    <property type="entry name" value="UBIAD1"/>
</dbReference>
<dbReference type="PANTHER" id="PTHR13929:SF0">
    <property type="entry name" value="UBIA PRENYLTRANSFERASE DOMAIN-CONTAINING PROTEIN 1"/>
    <property type="match status" value="1"/>
</dbReference>
<keyword evidence="4 10" id="KW-0808">Transferase</keyword>
<evidence type="ECO:0000256" key="9">
    <source>
        <dbReference type="SAM" id="Phobius"/>
    </source>
</evidence>
<feature type="transmembrane region" description="Helical" evidence="9">
    <location>
        <begin position="121"/>
        <end position="139"/>
    </location>
</feature>
<comment type="subcellular location">
    <subcellularLocation>
        <location evidence="1">Membrane</location>
        <topology evidence="1">Multi-pass membrane protein</topology>
    </subcellularLocation>
</comment>
<evidence type="ECO:0000256" key="6">
    <source>
        <dbReference type="ARBA" id="ARBA00022989"/>
    </source>
</evidence>
<evidence type="ECO:0000256" key="8">
    <source>
        <dbReference type="NCBIfam" id="TIGR00751"/>
    </source>
</evidence>
<dbReference type="STRING" id="1817816.A2Y64_08080"/>
<keyword evidence="5 9" id="KW-0812">Transmembrane</keyword>
<dbReference type="Proteomes" id="UP000177187">
    <property type="component" value="Unassembled WGS sequence"/>
</dbReference>
<feature type="transmembrane region" description="Helical" evidence="9">
    <location>
        <begin position="287"/>
        <end position="304"/>
    </location>
</feature>
<dbReference type="GO" id="GO:0009234">
    <property type="term" value="P:menaquinone biosynthetic process"/>
    <property type="evidence" value="ECO:0007669"/>
    <property type="project" value="UniProtKB-UniRule"/>
</dbReference>
<gene>
    <name evidence="10" type="ORF">A2Y64_08080</name>
</gene>
<dbReference type="NCBIfam" id="TIGR00751">
    <property type="entry name" value="menA"/>
    <property type="match status" value="1"/>
</dbReference>
<feature type="transmembrane region" description="Helical" evidence="9">
    <location>
        <begin position="175"/>
        <end position="194"/>
    </location>
</feature>
<comment type="pathway">
    <text evidence="2">Quinol/quinone metabolism; menaquinone biosynthesis.</text>
</comment>
<comment type="caution">
    <text evidence="10">The sequence shown here is derived from an EMBL/GenBank/DDBJ whole genome shotgun (WGS) entry which is preliminary data.</text>
</comment>
<evidence type="ECO:0000256" key="4">
    <source>
        <dbReference type="ARBA" id="ARBA00022679"/>
    </source>
</evidence>
<dbReference type="GO" id="GO:0046428">
    <property type="term" value="F:1,4-dihydroxy-2-naphthoate polyprenyltransferase activity"/>
    <property type="evidence" value="ECO:0007669"/>
    <property type="project" value="UniProtKB-UniRule"/>
</dbReference>
<dbReference type="Pfam" id="PF01040">
    <property type="entry name" value="UbiA"/>
    <property type="match status" value="1"/>
</dbReference>
<keyword evidence="7 9" id="KW-0472">Membrane</keyword>
<dbReference type="EMBL" id="MFAF01000006">
    <property type="protein sequence ID" value="OGD79597.1"/>
    <property type="molecule type" value="Genomic_DNA"/>
</dbReference>
<organism evidence="10 11">
    <name type="scientific">Candidatus Coatesbacteria bacterium RBG_13_66_14</name>
    <dbReference type="NCBI Taxonomy" id="1817816"/>
    <lineage>
        <taxon>Bacteria</taxon>
        <taxon>Candidatus Coatesiibacteriota</taxon>
    </lineage>
</organism>
<sequence length="305" mass="32389">MTFKLFIRTLRAPFFTATTSAALLGNLVALWRTGELNPWMLLLSLAGIAALNAGVNTANDFFDSVSGNDEANRNFSPFNGGSRVIQDGLVSRRTVGLISLVSFLIAGGIGVTLWLLTPGNWILYLGLFGLVTGFFYSAPPFKLGYRGLGEFVVALDVALLPVLGGYYVQAGTFDYSALYAGIAAAFLIVGVIWVNQIPDIEADAAVGKRTLVVRLGARRSRTAFAAIVAAVYVSSLVLALLGVLPYWTLIVFLTLPLAVGAVRGVFSNYEQPRALVPAEGKTVQLQLAGNLALSLGFALAVLIPL</sequence>
<evidence type="ECO:0000313" key="10">
    <source>
        <dbReference type="EMBL" id="OGD79597.1"/>
    </source>
</evidence>
<dbReference type="InterPro" id="IPR000537">
    <property type="entry name" value="UbiA_prenyltransferase"/>
</dbReference>
<dbReference type="GO" id="GO:0042371">
    <property type="term" value="P:vitamin K biosynthetic process"/>
    <property type="evidence" value="ECO:0007669"/>
    <property type="project" value="TreeGrafter"/>
</dbReference>
<evidence type="ECO:0000256" key="7">
    <source>
        <dbReference type="ARBA" id="ARBA00023136"/>
    </source>
</evidence>
<dbReference type="EC" id="2.5.1.74" evidence="8"/>
<feature type="transmembrane region" description="Helical" evidence="9">
    <location>
        <begin position="12"/>
        <end position="31"/>
    </location>
</feature>
<dbReference type="GO" id="GO:0016020">
    <property type="term" value="C:membrane"/>
    <property type="evidence" value="ECO:0007669"/>
    <property type="project" value="UniProtKB-SubCell"/>
</dbReference>
<evidence type="ECO:0000256" key="2">
    <source>
        <dbReference type="ARBA" id="ARBA00004863"/>
    </source>
</evidence>
<keyword evidence="3" id="KW-0474">Menaquinone biosynthesis</keyword>